<dbReference type="SUPFAM" id="SSF46955">
    <property type="entry name" value="Putative DNA-binding domain"/>
    <property type="match status" value="1"/>
</dbReference>
<gene>
    <name evidence="3" type="ORF">Dm11a5_0180</name>
</gene>
<sequence>MSSEKTVEQEQTRGPNNFTMAIAVKLTGVDPYRIRKYEEGGLLNPERTEGHQRLFSEKDIEIIKQAAKLEDEGINVEGIKAILAMRRGERK</sequence>
<evidence type="ECO:0000313" key="4">
    <source>
        <dbReference type="Proteomes" id="UP000076394"/>
    </source>
</evidence>
<evidence type="ECO:0000313" key="3">
    <source>
        <dbReference type="EMBL" id="AMU86011.1"/>
    </source>
</evidence>
<dbReference type="Gene3D" id="1.10.1660.10">
    <property type="match status" value="1"/>
</dbReference>
<protein>
    <submittedName>
        <fullName evidence="3">MerR family transcriptional regulator</fullName>
    </submittedName>
</protein>
<dbReference type="GO" id="GO:0003700">
    <property type="term" value="F:DNA-binding transcription factor activity"/>
    <property type="evidence" value="ECO:0007669"/>
    <property type="project" value="InterPro"/>
</dbReference>
<dbReference type="InterPro" id="IPR047057">
    <property type="entry name" value="MerR_fam"/>
</dbReference>
<accession>A0A142V8R6</accession>
<dbReference type="EMBL" id="CP011127">
    <property type="protein sequence ID" value="AMU86011.1"/>
    <property type="molecule type" value="Genomic_DNA"/>
</dbReference>
<keyword evidence="1" id="KW-0238">DNA-binding</keyword>
<dbReference type="Proteomes" id="UP000076394">
    <property type="component" value="Chromosome"/>
</dbReference>
<proteinExistence type="predicted"/>
<dbReference type="InterPro" id="IPR009061">
    <property type="entry name" value="DNA-bd_dom_put_sf"/>
</dbReference>
<dbReference type="PANTHER" id="PTHR30204">
    <property type="entry name" value="REDOX-CYCLING DRUG-SENSING TRANSCRIPTIONAL ACTIVATOR SOXR"/>
    <property type="match status" value="1"/>
</dbReference>
<dbReference type="SMART" id="SM00422">
    <property type="entry name" value="HTH_MERR"/>
    <property type="match status" value="1"/>
</dbReference>
<evidence type="ECO:0000259" key="2">
    <source>
        <dbReference type="PROSITE" id="PS50937"/>
    </source>
</evidence>
<evidence type="ECO:0000256" key="1">
    <source>
        <dbReference type="ARBA" id="ARBA00023125"/>
    </source>
</evidence>
<dbReference type="Pfam" id="PF13411">
    <property type="entry name" value="MerR_1"/>
    <property type="match status" value="1"/>
</dbReference>
<name>A0A142V8R6_9CHLR</name>
<feature type="domain" description="HTH merR-type" evidence="2">
    <location>
        <begin position="17"/>
        <end position="85"/>
    </location>
</feature>
<dbReference type="PATRIC" id="fig|61435.8.peg.180"/>
<dbReference type="AlphaFoldDB" id="A0A142V8R6"/>
<dbReference type="InterPro" id="IPR000551">
    <property type="entry name" value="MerR-type_HTH_dom"/>
</dbReference>
<organism evidence="3 4">
    <name type="scientific">Dehalococcoides mccartyi</name>
    <dbReference type="NCBI Taxonomy" id="61435"/>
    <lineage>
        <taxon>Bacteria</taxon>
        <taxon>Bacillati</taxon>
        <taxon>Chloroflexota</taxon>
        <taxon>Dehalococcoidia</taxon>
        <taxon>Dehalococcoidales</taxon>
        <taxon>Dehalococcoidaceae</taxon>
        <taxon>Dehalococcoides</taxon>
    </lineage>
</organism>
<dbReference type="PANTHER" id="PTHR30204:SF58">
    <property type="entry name" value="HTH-TYPE TRANSCRIPTIONAL REGULATOR YFMP"/>
    <property type="match status" value="1"/>
</dbReference>
<dbReference type="GO" id="GO:0003677">
    <property type="term" value="F:DNA binding"/>
    <property type="evidence" value="ECO:0007669"/>
    <property type="project" value="UniProtKB-KW"/>
</dbReference>
<dbReference type="RefSeq" id="WP_034377023.1">
    <property type="nucleotide sequence ID" value="NZ_CP011127.1"/>
</dbReference>
<dbReference type="PROSITE" id="PS50937">
    <property type="entry name" value="HTH_MERR_2"/>
    <property type="match status" value="1"/>
</dbReference>
<dbReference type="OrthoDB" id="9800334at2"/>
<reference evidence="3 4" key="1">
    <citation type="submission" date="2015-03" db="EMBL/GenBank/DDBJ databases">
        <title>Genomic characterization of Dehalococcoides mccartyi strain 11a5, an unusal plasmid-containing chloroethene dechlorinator.</title>
        <authorList>
            <person name="Zhao S."/>
            <person name="Ding C."/>
            <person name="He J."/>
        </authorList>
    </citation>
    <scope>NUCLEOTIDE SEQUENCE [LARGE SCALE GENOMIC DNA]</scope>
    <source>
        <strain evidence="3 4">11a5</strain>
    </source>
</reference>